<gene>
    <name evidence="2" type="ORF">HaLaN_33026</name>
</gene>
<feature type="non-terminal residue" evidence="2">
    <location>
        <position position="94"/>
    </location>
</feature>
<evidence type="ECO:0000313" key="3">
    <source>
        <dbReference type="Proteomes" id="UP000485058"/>
    </source>
</evidence>
<dbReference type="AlphaFoldDB" id="A0A6A0AM20"/>
<accession>A0A6A0AM20</accession>
<evidence type="ECO:0000313" key="2">
    <source>
        <dbReference type="EMBL" id="GFH33628.1"/>
    </source>
</evidence>
<organism evidence="2 3">
    <name type="scientific">Haematococcus lacustris</name>
    <name type="common">Green alga</name>
    <name type="synonym">Haematococcus pluvialis</name>
    <dbReference type="NCBI Taxonomy" id="44745"/>
    <lineage>
        <taxon>Eukaryota</taxon>
        <taxon>Viridiplantae</taxon>
        <taxon>Chlorophyta</taxon>
        <taxon>core chlorophytes</taxon>
        <taxon>Chlorophyceae</taxon>
        <taxon>CS clade</taxon>
        <taxon>Chlamydomonadales</taxon>
        <taxon>Haematococcaceae</taxon>
        <taxon>Haematococcus</taxon>
    </lineage>
</organism>
<protein>
    <submittedName>
        <fullName evidence="2">Uncharacterized protein</fullName>
    </submittedName>
</protein>
<sequence length="94" mass="9721">MPPIADEEQPLLGLADRQAGLASPSADPSRPIATDGGGAGACSWLLLSWFTPLMRCGAQRQLQASDLLELEAALRPGSCSSSLDVAWQQAGGSQ</sequence>
<evidence type="ECO:0000256" key="1">
    <source>
        <dbReference type="SAM" id="MobiDB-lite"/>
    </source>
</evidence>
<dbReference type="EMBL" id="BLLF01009137">
    <property type="protein sequence ID" value="GFH33628.1"/>
    <property type="molecule type" value="Genomic_DNA"/>
</dbReference>
<feature type="region of interest" description="Disordered" evidence="1">
    <location>
        <begin position="1"/>
        <end position="34"/>
    </location>
</feature>
<proteinExistence type="predicted"/>
<dbReference type="Proteomes" id="UP000485058">
    <property type="component" value="Unassembled WGS sequence"/>
</dbReference>
<reference evidence="2 3" key="1">
    <citation type="submission" date="2020-02" db="EMBL/GenBank/DDBJ databases">
        <title>Draft genome sequence of Haematococcus lacustris strain NIES-144.</title>
        <authorList>
            <person name="Morimoto D."/>
            <person name="Nakagawa S."/>
            <person name="Yoshida T."/>
            <person name="Sawayama S."/>
        </authorList>
    </citation>
    <scope>NUCLEOTIDE SEQUENCE [LARGE SCALE GENOMIC DNA]</scope>
    <source>
        <strain evidence="2 3">NIES-144</strain>
    </source>
</reference>
<keyword evidence="3" id="KW-1185">Reference proteome</keyword>
<name>A0A6A0AM20_HAELA</name>
<feature type="non-terminal residue" evidence="2">
    <location>
        <position position="1"/>
    </location>
</feature>
<comment type="caution">
    <text evidence="2">The sequence shown here is derived from an EMBL/GenBank/DDBJ whole genome shotgun (WGS) entry which is preliminary data.</text>
</comment>